<protein>
    <submittedName>
        <fullName evidence="2">Uncharacterized protein</fullName>
    </submittedName>
</protein>
<keyword evidence="1" id="KW-0812">Transmembrane</keyword>
<name>X1D9I3_9ZZZZ</name>
<proteinExistence type="predicted"/>
<sequence>DLGQLDAGLDTLISSIQNTPLTIVFYLFGSVTSIPSANLNGVIIQPLFPPNDLTFLVRGLGFLIAPLIASILAGKFAESKLQGFAGWLLTMIVSTLAIIIVVFVEILLDFTKVQTALDVLYGWSDFGMILISLLIACIINIIFFGFFTLLVSKTEYY</sequence>
<dbReference type="AlphaFoldDB" id="X1D9I3"/>
<feature type="transmembrane region" description="Helical" evidence="1">
    <location>
        <begin position="128"/>
        <end position="151"/>
    </location>
</feature>
<keyword evidence="1" id="KW-1133">Transmembrane helix</keyword>
<accession>X1D9I3</accession>
<organism evidence="2">
    <name type="scientific">marine sediment metagenome</name>
    <dbReference type="NCBI Taxonomy" id="412755"/>
    <lineage>
        <taxon>unclassified sequences</taxon>
        <taxon>metagenomes</taxon>
        <taxon>ecological metagenomes</taxon>
    </lineage>
</organism>
<gene>
    <name evidence="2" type="ORF">S01H4_58774</name>
</gene>
<feature type="transmembrane region" description="Helical" evidence="1">
    <location>
        <begin position="86"/>
        <end position="108"/>
    </location>
</feature>
<evidence type="ECO:0000313" key="2">
    <source>
        <dbReference type="EMBL" id="GAH16907.1"/>
    </source>
</evidence>
<reference evidence="2" key="1">
    <citation type="journal article" date="2014" name="Front. Microbiol.">
        <title>High frequency of phylogenetically diverse reductive dehalogenase-homologous genes in deep subseafloor sedimentary metagenomes.</title>
        <authorList>
            <person name="Kawai M."/>
            <person name="Futagami T."/>
            <person name="Toyoda A."/>
            <person name="Takaki Y."/>
            <person name="Nishi S."/>
            <person name="Hori S."/>
            <person name="Arai W."/>
            <person name="Tsubouchi T."/>
            <person name="Morono Y."/>
            <person name="Uchiyama I."/>
            <person name="Ito T."/>
            <person name="Fujiyama A."/>
            <person name="Inagaki F."/>
            <person name="Takami H."/>
        </authorList>
    </citation>
    <scope>NUCLEOTIDE SEQUENCE</scope>
    <source>
        <strain evidence="2">Expedition CK06-06</strain>
    </source>
</reference>
<feature type="transmembrane region" description="Helical" evidence="1">
    <location>
        <begin position="55"/>
        <end position="74"/>
    </location>
</feature>
<comment type="caution">
    <text evidence="2">The sequence shown here is derived from an EMBL/GenBank/DDBJ whole genome shotgun (WGS) entry which is preliminary data.</text>
</comment>
<feature type="non-terminal residue" evidence="2">
    <location>
        <position position="1"/>
    </location>
</feature>
<keyword evidence="1" id="KW-0472">Membrane</keyword>
<dbReference type="EMBL" id="BART01034377">
    <property type="protein sequence ID" value="GAH16907.1"/>
    <property type="molecule type" value="Genomic_DNA"/>
</dbReference>
<evidence type="ECO:0000256" key="1">
    <source>
        <dbReference type="SAM" id="Phobius"/>
    </source>
</evidence>